<dbReference type="EMBL" id="EU971736">
    <property type="protein sequence ID" value="ACG43854.1"/>
    <property type="molecule type" value="mRNA"/>
</dbReference>
<dbReference type="KEGG" id="zma:100278044"/>
<sequence length="147" mass="16387">MHAVRSSAGTTVASSSVALCGRRAVGQYRECPLNRPIPVLGPGRVGQGVSWAHLELHRGDRGREGVDIVEEFLTGAAGPRIAACHHHHARIFARRHVSSEKQVDTWSLKCQVKNWYHWRRRMVDVRCVRVRSRSSSPSRLSGAKDGF</sequence>
<proteinExistence type="evidence at transcript level"/>
<evidence type="ECO:0000313" key="1">
    <source>
        <dbReference type="EMBL" id="ACG43854.1"/>
    </source>
</evidence>
<reference evidence="1" key="1">
    <citation type="journal article" date="2009" name="Plant Mol. Biol.">
        <title>Insights into corn genes derived from large-scale cDNA sequencing.</title>
        <authorList>
            <person name="Alexandrov N.N."/>
            <person name="Brover V.V."/>
            <person name="Freidin S."/>
            <person name="Troukhan M.E."/>
            <person name="Tatarinova T.V."/>
            <person name="Zhang H."/>
            <person name="Swaller T.J."/>
            <person name="Lu Y.P."/>
            <person name="Bouck J."/>
            <person name="Flavell R.B."/>
            <person name="Feldmann K.A."/>
        </authorList>
    </citation>
    <scope>NUCLEOTIDE SEQUENCE</scope>
</reference>
<organism evidence="1">
    <name type="scientific">Zea mays</name>
    <name type="common">Maize</name>
    <dbReference type="NCBI Taxonomy" id="4577"/>
    <lineage>
        <taxon>Eukaryota</taxon>
        <taxon>Viridiplantae</taxon>
        <taxon>Streptophyta</taxon>
        <taxon>Embryophyta</taxon>
        <taxon>Tracheophyta</taxon>
        <taxon>Spermatophyta</taxon>
        <taxon>Magnoliopsida</taxon>
        <taxon>Liliopsida</taxon>
        <taxon>Poales</taxon>
        <taxon>Poaceae</taxon>
        <taxon>PACMAD clade</taxon>
        <taxon>Panicoideae</taxon>
        <taxon>Andropogonodae</taxon>
        <taxon>Andropogoneae</taxon>
        <taxon>Tripsacinae</taxon>
        <taxon>Zea</taxon>
    </lineage>
</organism>
<dbReference type="AlphaFoldDB" id="B6U3C1"/>
<dbReference type="RefSeq" id="NP_001144923.1">
    <property type="nucleotide sequence ID" value="NM_001151451.2"/>
</dbReference>
<accession>B6U3C1</accession>
<protein>
    <submittedName>
        <fullName evidence="1">Uncharacterized protein</fullName>
    </submittedName>
</protein>
<dbReference type="GeneID" id="100278044"/>
<name>B6U3C1_MAIZE</name>